<dbReference type="EMBL" id="MU826370">
    <property type="protein sequence ID" value="KAJ7378029.1"/>
    <property type="molecule type" value="Genomic_DNA"/>
</dbReference>
<reference evidence="3" key="1">
    <citation type="submission" date="2023-01" db="EMBL/GenBank/DDBJ databases">
        <title>Genome assembly of the deep-sea coral Lophelia pertusa.</title>
        <authorList>
            <person name="Herrera S."/>
            <person name="Cordes E."/>
        </authorList>
    </citation>
    <scope>NUCLEOTIDE SEQUENCE</scope>
    <source>
        <strain evidence="3">USNM1676648</strain>
        <tissue evidence="3">Polyp</tissue>
    </source>
</reference>
<feature type="region of interest" description="Disordered" evidence="2">
    <location>
        <begin position="61"/>
        <end position="80"/>
    </location>
</feature>
<evidence type="ECO:0000313" key="4">
    <source>
        <dbReference type="Proteomes" id="UP001163046"/>
    </source>
</evidence>
<evidence type="ECO:0000313" key="3">
    <source>
        <dbReference type="EMBL" id="KAJ7378029.1"/>
    </source>
</evidence>
<accession>A0A9X0CYE5</accession>
<feature type="compositionally biased region" description="Polar residues" evidence="2">
    <location>
        <begin position="61"/>
        <end position="76"/>
    </location>
</feature>
<dbReference type="AlphaFoldDB" id="A0A9X0CYE5"/>
<comment type="caution">
    <text evidence="3">The sequence shown here is derived from an EMBL/GenBank/DDBJ whole genome shotgun (WGS) entry which is preliminary data.</text>
</comment>
<sequence>MENSVNVLGGVAYDHGEFPKIVSVHSFAERPTNTTQASSVCEATDCHGNNGDDDQSNCAISGNPVTETKIGSQGVTDTRKSTDHSISTILVDLSSSSPVQNVGGVKSLAEVIKLGNNARMNELQTEWVCSSGEDENVKISNGALESPKPAEGLSNAALTENNSGSAMEGTGAHPSLHVPPLKIKKATLILHRMRKINKIQKLLKHEQSERKKARLLKKMAMLKKEIELLTNAGSPQRESPLNATPVKTSQLAPNKEEMERDARMVDSRLAEGKTRDWKEEFKVDTSMGEYLSSEQPKGELHDNDFSRMNVFEKLGLLNEQDSSCELSTSSESASPHGSSDSKTSEVVKQHVEESSTRVFGRKYTPRFYSEQSTDSEDNQEFNESVPAILVKSAGKNFKSSLEYATPANVCNSETEHLPVSWSSAYVSENRRKLNSSSDVPKRKQYGVVLNGESAKRRCKTLPRKVVWKHVPVDKMPTRWKASKEIAAARGQNVSTETDVNCEAENDDVKPFAASLNVTSDVNGSCLSIKPDAESSASDHPEACWVYDDDTLQRKLEIRQSKISDLLRKQEGLLQTIEKMATKTVPEAD</sequence>
<evidence type="ECO:0000256" key="1">
    <source>
        <dbReference type="SAM" id="Coils"/>
    </source>
</evidence>
<protein>
    <submittedName>
        <fullName evidence="3">Uncharacterized protein</fullName>
    </submittedName>
</protein>
<organism evidence="3 4">
    <name type="scientific">Desmophyllum pertusum</name>
    <dbReference type="NCBI Taxonomy" id="174260"/>
    <lineage>
        <taxon>Eukaryota</taxon>
        <taxon>Metazoa</taxon>
        <taxon>Cnidaria</taxon>
        <taxon>Anthozoa</taxon>
        <taxon>Hexacorallia</taxon>
        <taxon>Scleractinia</taxon>
        <taxon>Caryophylliina</taxon>
        <taxon>Caryophylliidae</taxon>
        <taxon>Desmophyllum</taxon>
    </lineage>
</organism>
<feature type="region of interest" description="Disordered" evidence="2">
    <location>
        <begin position="232"/>
        <end position="261"/>
    </location>
</feature>
<feature type="region of interest" description="Disordered" evidence="2">
    <location>
        <begin position="322"/>
        <end position="354"/>
    </location>
</feature>
<proteinExistence type="predicted"/>
<keyword evidence="4" id="KW-1185">Reference proteome</keyword>
<keyword evidence="1" id="KW-0175">Coiled coil</keyword>
<dbReference type="Proteomes" id="UP001163046">
    <property type="component" value="Unassembled WGS sequence"/>
</dbReference>
<gene>
    <name evidence="3" type="ORF">OS493_025346</name>
</gene>
<feature type="compositionally biased region" description="Low complexity" evidence="2">
    <location>
        <begin position="322"/>
        <end position="334"/>
    </location>
</feature>
<dbReference type="OrthoDB" id="5958070at2759"/>
<evidence type="ECO:0000256" key="2">
    <source>
        <dbReference type="SAM" id="MobiDB-lite"/>
    </source>
</evidence>
<feature type="compositionally biased region" description="Polar residues" evidence="2">
    <location>
        <begin position="232"/>
        <end position="252"/>
    </location>
</feature>
<feature type="coiled-coil region" evidence="1">
    <location>
        <begin position="205"/>
        <end position="232"/>
    </location>
</feature>
<name>A0A9X0CYE5_9CNID</name>
<feature type="compositionally biased region" description="Basic and acidic residues" evidence="2">
    <location>
        <begin position="342"/>
        <end position="354"/>
    </location>
</feature>